<evidence type="ECO:0000256" key="1">
    <source>
        <dbReference type="SAM" id="Coils"/>
    </source>
</evidence>
<name>A0A2P6MKW1_ALKUR</name>
<evidence type="ECO:0000313" key="2">
    <source>
        <dbReference type="EMBL" id="PRO66911.1"/>
    </source>
</evidence>
<dbReference type="EMBL" id="PVNS01000002">
    <property type="protein sequence ID" value="PRO66911.1"/>
    <property type="molecule type" value="Genomic_DNA"/>
</dbReference>
<dbReference type="Proteomes" id="UP000243650">
    <property type="component" value="Unassembled WGS sequence"/>
</dbReference>
<keyword evidence="3" id="KW-1185">Reference proteome</keyword>
<feature type="coiled-coil region" evidence="1">
    <location>
        <begin position="83"/>
        <end position="110"/>
    </location>
</feature>
<accession>A0A2P6MKW1</accession>
<dbReference type="OrthoDB" id="3540923at2"/>
<feature type="coiled-coil region" evidence="1">
    <location>
        <begin position="18"/>
        <end position="52"/>
    </location>
</feature>
<protein>
    <submittedName>
        <fullName evidence="2">Uncharacterized protein</fullName>
    </submittedName>
</protein>
<gene>
    <name evidence="2" type="ORF">C6I21_03030</name>
</gene>
<dbReference type="AlphaFoldDB" id="A0A2P6MKW1"/>
<dbReference type="RefSeq" id="WP_105957947.1">
    <property type="nucleotide sequence ID" value="NZ_PVNS01000002.1"/>
</dbReference>
<keyword evidence="1" id="KW-0175">Coiled coil</keyword>
<proteinExistence type="predicted"/>
<organism evidence="2 3">
    <name type="scientific">Alkalicoccus urumqiensis</name>
    <name type="common">Bacillus urumqiensis</name>
    <dbReference type="NCBI Taxonomy" id="1548213"/>
    <lineage>
        <taxon>Bacteria</taxon>
        <taxon>Bacillati</taxon>
        <taxon>Bacillota</taxon>
        <taxon>Bacilli</taxon>
        <taxon>Bacillales</taxon>
        <taxon>Bacillaceae</taxon>
        <taxon>Alkalicoccus</taxon>
    </lineage>
</organism>
<reference evidence="2 3" key="1">
    <citation type="submission" date="2018-03" db="EMBL/GenBank/DDBJ databases">
        <title>Bacillus urumqiensis sp. nov., a moderately haloalkaliphilic bacterium isolated from a salt lake.</title>
        <authorList>
            <person name="Zhao B."/>
            <person name="Liao Z."/>
        </authorList>
    </citation>
    <scope>NUCLEOTIDE SEQUENCE [LARGE SCALE GENOMIC DNA]</scope>
    <source>
        <strain evidence="2 3">BZ-SZ-XJ18</strain>
    </source>
</reference>
<comment type="caution">
    <text evidence="2">The sequence shown here is derived from an EMBL/GenBank/DDBJ whole genome shotgun (WGS) entry which is preliminary data.</text>
</comment>
<evidence type="ECO:0000313" key="3">
    <source>
        <dbReference type="Proteomes" id="UP000243650"/>
    </source>
</evidence>
<sequence>MRSLNEQLTEVLEKKRLYKKWTAHVELLNSQIQEKETKAEDIKSKLEAYGEELEDLHNFTFAAVISSIKREKYEKTEGLKESIASAKLQYQDVLRTYEELKQERVMYEEHLETLGDPHGEYDLLLKEKERLILDESSIWSEKLYTAAEKEIDKIGMLQELNEAVDAGEDVYYSLEEVSKALDNASSWSTVDMIGGGMVTTYMKHSRLDEAKEALHRSERLLRQFYDELHDIEPYSTLSFSIGEVLTAADYFFDGIIVDWIVHDKIRTAQDRTSELQAWVSEVVNELKDTRTSVRGEMEEAAAERIRLIQEA</sequence>